<feature type="region of interest" description="Disordered" evidence="4">
    <location>
        <begin position="1"/>
        <end position="22"/>
    </location>
</feature>
<dbReference type="GO" id="GO:0003677">
    <property type="term" value="F:DNA binding"/>
    <property type="evidence" value="ECO:0007669"/>
    <property type="project" value="UniProtKB-KW"/>
</dbReference>
<dbReference type="InterPro" id="IPR008920">
    <property type="entry name" value="TF_FadR/GntR_C"/>
</dbReference>
<dbReference type="InterPro" id="IPR011711">
    <property type="entry name" value="GntR_C"/>
</dbReference>
<evidence type="ECO:0000313" key="7">
    <source>
        <dbReference type="Proteomes" id="UP000071859"/>
    </source>
</evidence>
<evidence type="ECO:0000256" key="2">
    <source>
        <dbReference type="ARBA" id="ARBA00023125"/>
    </source>
</evidence>
<dbReference type="InterPro" id="IPR036388">
    <property type="entry name" value="WH-like_DNA-bd_sf"/>
</dbReference>
<dbReference type="PANTHER" id="PTHR43537">
    <property type="entry name" value="TRANSCRIPTIONAL REGULATOR, GNTR FAMILY"/>
    <property type="match status" value="1"/>
</dbReference>
<keyword evidence="3" id="KW-0804">Transcription</keyword>
<dbReference type="SMART" id="SM00895">
    <property type="entry name" value="FCD"/>
    <property type="match status" value="1"/>
</dbReference>
<dbReference type="Gene3D" id="1.10.10.10">
    <property type="entry name" value="Winged helix-like DNA-binding domain superfamily/Winged helix DNA-binding domain"/>
    <property type="match status" value="1"/>
</dbReference>
<dbReference type="Proteomes" id="UP000071859">
    <property type="component" value="Unassembled WGS sequence"/>
</dbReference>
<evidence type="ECO:0000256" key="3">
    <source>
        <dbReference type="ARBA" id="ARBA00023163"/>
    </source>
</evidence>
<dbReference type="SUPFAM" id="SSF46785">
    <property type="entry name" value="Winged helix' DNA-binding domain"/>
    <property type="match status" value="1"/>
</dbReference>
<dbReference type="OrthoDB" id="8851860at2"/>
<dbReference type="EMBL" id="FCOX02000023">
    <property type="protein sequence ID" value="SAK85160.1"/>
    <property type="molecule type" value="Genomic_DNA"/>
</dbReference>
<comment type="caution">
    <text evidence="6">The sequence shown here is derived from an EMBL/GenBank/DDBJ whole genome shotgun (WGS) entry which is preliminary data.</text>
</comment>
<evidence type="ECO:0000256" key="1">
    <source>
        <dbReference type="ARBA" id="ARBA00023015"/>
    </source>
</evidence>
<keyword evidence="2" id="KW-0238">DNA-binding</keyword>
<protein>
    <submittedName>
        <fullName evidence="6">GntR family transcriptional regulator</fullName>
    </submittedName>
</protein>
<dbReference type="GO" id="GO:0003700">
    <property type="term" value="F:DNA-binding transcription factor activity"/>
    <property type="evidence" value="ECO:0007669"/>
    <property type="project" value="InterPro"/>
</dbReference>
<name>A0A158CSJ6_9BURK</name>
<dbReference type="RefSeq" id="WP_157697586.1">
    <property type="nucleotide sequence ID" value="NZ_FCOX02000023.1"/>
</dbReference>
<dbReference type="Gene3D" id="1.20.120.530">
    <property type="entry name" value="GntR ligand-binding domain-like"/>
    <property type="match status" value="1"/>
</dbReference>
<dbReference type="InterPro" id="IPR000524">
    <property type="entry name" value="Tscrpt_reg_HTH_GntR"/>
</dbReference>
<proteinExistence type="predicted"/>
<keyword evidence="7" id="KW-1185">Reference proteome</keyword>
<dbReference type="Pfam" id="PF00392">
    <property type="entry name" value="GntR"/>
    <property type="match status" value="1"/>
</dbReference>
<gene>
    <name evidence="6" type="ORF">AWB78_04308</name>
</gene>
<dbReference type="Pfam" id="PF07729">
    <property type="entry name" value="FCD"/>
    <property type="match status" value="1"/>
</dbReference>
<reference evidence="6" key="1">
    <citation type="submission" date="2016-01" db="EMBL/GenBank/DDBJ databases">
        <authorList>
            <person name="Peeters C."/>
        </authorList>
    </citation>
    <scope>NUCLEOTIDE SEQUENCE</scope>
    <source>
        <strain evidence="6">LMG 29321</strain>
    </source>
</reference>
<dbReference type="PANTHER" id="PTHR43537:SF45">
    <property type="entry name" value="GNTR FAMILY REGULATORY PROTEIN"/>
    <property type="match status" value="1"/>
</dbReference>
<feature type="domain" description="HTH gntR-type" evidence="5">
    <location>
        <begin position="22"/>
        <end position="89"/>
    </location>
</feature>
<feature type="compositionally biased region" description="Polar residues" evidence="4">
    <location>
        <begin position="10"/>
        <end position="22"/>
    </location>
</feature>
<dbReference type="SMART" id="SM00345">
    <property type="entry name" value="HTH_GNTR"/>
    <property type="match status" value="1"/>
</dbReference>
<sequence>MQRLKDVRGTPTTTAPGQESAATLNQEAYRRLEEMIVTLELAPGALVSEAILSRQLGIGTTPIREALQRLAREYLVEIIPRRGVVVTTIDVRRQFEVLETRRELDRLLSSAAARRSNALERKAFAANFERTQKSVADGDTREFLRLDAELNQLLSKAARNATAAALASTLHTVSRRFWFYHHDQHNPLGEIGPVHCSLVEAIASGDPARAGHASNRLIDYLTTFAQSTLPHPLTLD</sequence>
<evidence type="ECO:0000313" key="6">
    <source>
        <dbReference type="EMBL" id="SAK85160.1"/>
    </source>
</evidence>
<dbReference type="InterPro" id="IPR036390">
    <property type="entry name" value="WH_DNA-bd_sf"/>
</dbReference>
<keyword evidence="1" id="KW-0805">Transcription regulation</keyword>
<dbReference type="PROSITE" id="PS50949">
    <property type="entry name" value="HTH_GNTR"/>
    <property type="match status" value="1"/>
</dbReference>
<dbReference type="CDD" id="cd07377">
    <property type="entry name" value="WHTH_GntR"/>
    <property type="match status" value="1"/>
</dbReference>
<evidence type="ECO:0000259" key="5">
    <source>
        <dbReference type="PROSITE" id="PS50949"/>
    </source>
</evidence>
<evidence type="ECO:0000256" key="4">
    <source>
        <dbReference type="SAM" id="MobiDB-lite"/>
    </source>
</evidence>
<accession>A0A158CSJ6</accession>
<organism evidence="6 7">
    <name type="scientific">Caballeronia calidae</name>
    <dbReference type="NCBI Taxonomy" id="1777139"/>
    <lineage>
        <taxon>Bacteria</taxon>
        <taxon>Pseudomonadati</taxon>
        <taxon>Pseudomonadota</taxon>
        <taxon>Betaproteobacteria</taxon>
        <taxon>Burkholderiales</taxon>
        <taxon>Burkholderiaceae</taxon>
        <taxon>Caballeronia</taxon>
    </lineage>
</organism>
<dbReference type="AlphaFoldDB" id="A0A158CSJ6"/>
<dbReference type="SUPFAM" id="SSF48008">
    <property type="entry name" value="GntR ligand-binding domain-like"/>
    <property type="match status" value="1"/>
</dbReference>